<dbReference type="CDD" id="cd19540">
    <property type="entry name" value="LCL_NRPS-like"/>
    <property type="match status" value="2"/>
</dbReference>
<dbReference type="Pfam" id="PF00501">
    <property type="entry name" value="AMP-binding"/>
    <property type="match status" value="3"/>
</dbReference>
<dbReference type="CDD" id="cd17646">
    <property type="entry name" value="A_NRPS_AB3403-like"/>
    <property type="match status" value="1"/>
</dbReference>
<dbReference type="NCBIfam" id="TIGR01733">
    <property type="entry name" value="AA-adenyl-dom"/>
    <property type="match status" value="3"/>
</dbReference>
<keyword evidence="3" id="KW-0597">Phosphoprotein</keyword>
<keyword evidence="8" id="KW-1185">Reference proteome</keyword>
<dbReference type="EMBL" id="BAAAZG010000006">
    <property type="protein sequence ID" value="GAA4063690.1"/>
    <property type="molecule type" value="Genomic_DNA"/>
</dbReference>
<dbReference type="NCBIfam" id="TIGR01720">
    <property type="entry name" value="NRPS-para261"/>
    <property type="match status" value="1"/>
</dbReference>
<dbReference type="SMART" id="SM00823">
    <property type="entry name" value="PKS_PP"/>
    <property type="match status" value="3"/>
</dbReference>
<proteinExistence type="predicted"/>
<dbReference type="PROSITE" id="PS00455">
    <property type="entry name" value="AMP_BINDING"/>
    <property type="match status" value="3"/>
</dbReference>
<comment type="caution">
    <text evidence="7">The sequence shown here is derived from an EMBL/GenBank/DDBJ whole genome shotgun (WGS) entry which is preliminary data.</text>
</comment>
<dbReference type="RefSeq" id="WP_344943177.1">
    <property type="nucleotide sequence ID" value="NZ_BAAAZG010000006.1"/>
</dbReference>
<dbReference type="Pfam" id="PF00550">
    <property type="entry name" value="PP-binding"/>
    <property type="match status" value="3"/>
</dbReference>
<evidence type="ECO:0000256" key="5">
    <source>
        <dbReference type="ARBA" id="ARBA00023194"/>
    </source>
</evidence>
<evidence type="ECO:0000256" key="4">
    <source>
        <dbReference type="ARBA" id="ARBA00022737"/>
    </source>
</evidence>
<name>A0ABP7VC47_9ACTN</name>
<dbReference type="CDD" id="cd05930">
    <property type="entry name" value="A_NRPS"/>
    <property type="match status" value="2"/>
</dbReference>
<dbReference type="InterPro" id="IPR042099">
    <property type="entry name" value="ANL_N_sf"/>
</dbReference>
<dbReference type="CDD" id="cd19543">
    <property type="entry name" value="DCL_NRPS"/>
    <property type="match status" value="1"/>
</dbReference>
<evidence type="ECO:0000256" key="2">
    <source>
        <dbReference type="ARBA" id="ARBA00022450"/>
    </source>
</evidence>
<dbReference type="InterPro" id="IPR020806">
    <property type="entry name" value="PKS_PP-bd"/>
</dbReference>
<comment type="cofactor">
    <cofactor evidence="1">
        <name>pantetheine 4'-phosphate</name>
        <dbReference type="ChEBI" id="CHEBI:47942"/>
    </cofactor>
</comment>
<dbReference type="InterPro" id="IPR009081">
    <property type="entry name" value="PP-bd_ACP"/>
</dbReference>
<accession>A0ABP7VC47</accession>
<protein>
    <submittedName>
        <fullName evidence="7">Non-ribosomal peptide synthetase</fullName>
    </submittedName>
</protein>
<sequence length="3583" mass="382864">MSESMLEEVWPLSPLQEGLLFHAVYDEDAPDVYVGQRVLDLDGPLDTEVLRRSWQALLDRHASLRAGFRQRATGAPVQVIFRGVRVPWREVDLSGRAPDAASAEAARLTAEEHRRRFDLAVPPLFRLLLLKLAPDRHRLVITTHHIVLDGWSLPVLMNELWAVYTAGGVTTGLPRATSYRAYLAWLARQDKDRARAVWREALAGVEEPTLVAPASDVPVAPSSLTVQAGERLADGLRDLARGVGVTLNTVVQAGWALLVGKLTGRRDVVFGATVAGRPLDLPGVEQMLGLFINTVPVRVALEPGETVAALLGRVQAEQSVLLDHQYLGLAEIQRLAGSGATFDTLLVFENYPMDQQGPPDLGGLRFTGGDVQETTHYPLSLVVGPGDGLELKLDYRPDAFDEASARTLAERLVRLLEQMAADPGLLVGRLEALGADEREVVVSGWNDTGRGVASGSLVGLFAEQVGRTPGALAVADERVRWSYAELDAASDRVAGELAARGVGRGDLVGVVVDRSVELEAVLLGVLKAGAGYVPVDPGYPAARIEFMLADARPAVVVCTDATRDAVPEGFDVFVVDDLSAANTPKPPAVRLGGDDVAYVIYTSGSTGRPKGVAVSHGAIVNRLLWMQDEYGLDASDRVLQKTPSGFDVSVWEFFWPLITGAGLVMARPGGHQDPAYLVEVIEREQITTVHFVPSMLGAFLPEVSPGRCDSLRRVVCSGEALPAELVAEFHRRLPVELHNLYGPTETAVDVTFRACPADEDASVIPIGRPVWNTRMLVLDDFLQPVPVGAAGELYVAGVQLARGYLGRQGLTAERFVACPFGSGERMYRTGDLARWTPDGELEFLGRADHQVKIRGFRIELGEIEAALAAHASVSQIAVVVREDQPGTKRLVAYIVPADGSVDTGALREHAADRLPEYMVPAAFVVLETLPTTPNGKLDRAALPAPDFGGRPGGRGPANATEEVLCGLFAEVLGLDQVGAEDSFFELGGDSLLAMRLVTRLRAVFEVEVGIRALFAEPTVAGVARAVTASASQARPPLEARPRPDVVPLSYGQQRMWFLNRLEEAGEGAAYTLPLVLRISGELDVAALEAALADVADRHESLRTTFPEIDGEPHQRVLTGRAGHPRLEVTRPDEDVDRAFDLRKDLPWRTRLVELGRHEYVLEIVAHHIAVDGWSLGVLARDLGVAYAARREGRAPGWAPLPVQYADYAVWQREVLGDPDDPDSVISGQLGYWREALRDLPEELTLPTDRPRPASPSFRGRSVPVTLGPDAHAGLVRVAQRGGATVFMVVQTALAALLARLGAGTDIPLGTPVAGRGDAALDGLAGFFVNTLVLRTDVSGDPSFLELLARVRETDLAAYAHQDLPFERLVDELSPTRSLDRHPLFQVMFTLQSATGDRQGQWELPGLRVEPMPPGEEAETARFDLSITLSERRDEDGVPVGIGGEVLYATDLFDTATAQALSDRLVRVLEQLAADPELRVSQVEVLDEAERRAVVADWNATQAPVADVLIPEQIRAWAQRTPDAVALRCGDAALTYAELEERSNRLARYLLGAGVGRESVVGLCLPRGIDVVVAMVAVWKAGAAYVPLDPEYPADRLEFMLADSGASLRIDSLDDLIADQSAEPLGIEVDAASLAYVIYTSGSTGRPKGVMGHHGGMVNLVESLRPVLGAEPGKSILQFASFSFDASVLDVAVALSSGATLVIATAQERAESAALTRMVNEQEVSAASIVPSLLSVLDPAQVENVGRWVLGAERLSADLAARWSGGDRLWNTYGPTETTVMATVGVVDASGTPPIGRPIGNTKAFVLDEFLQPVPAGVTGELYVAGAGVTRGYVNRPTLTAERFVACPFADGRMYRTGDLARWTDDGELEFVGRADEQVKIRGFRVEPGEVEAVLAEHESVDRAVVLVRDDRLVSYVVPSNGAVDATVLREHLSGSLPEYMVPAAFVQLEALPLTVNGKLDRAALPAPDFAGRSVSRAPATQTEEILCGLFAEILGLERVGAEDSFFDLGGDSLLAMRLIARVRAVFDTEIGIRALFAEPTVAAVARAVTEGSAVARPALTPRTRPHILPLSYGQQRMWFLNRLEEEGSGAAYNVPLALRLSGELDPDVLEAALADVADRHETLRTVYPETAALPQQKILTGPAAHPALTVTRLTRAESSEPSAVIAEVIGRGFDVGAELPWRAELLVVGDGEYILVVTAHHIAVDGWSMGVLARDLGVAYAARLEGREPDWEPLPVQYADYALWQRDVLGELDDPDSAISSQLGYWRDALAGLPEELALPTDRPRPPVPSFRGAVVPLAVPAAAHARLVELAQRTGSTVFMVVQSALAVLLSRLGAGTDIPVGTTVAGRGDAALEDLVGYFLNTLVLRTDVSGNPTFTELVRRVRETDLAALAHQDVPFERLVDDLSPSRSLSRHPLFQVTLSIENLPPARWELPGVSVRPVRPDTEAARFDLSVSLTESRAADGAPAGLQGGLLYATDLFDEATARRIAERLVRVLEQVAADPDVDVAGVELLDDAERRATLTDWNGTARPVPEATLPEIISGWAERTPDAVALRFGDAALTYAGLEERSNRLARHLLDAGIGGESVVGLRLPRGIDAVVAMVGVWKAGAAYVPLDPEYPADRLEFILADSGAALVIESLDELVAGRSAEPVGTRAHPDGLAYVIYTSGTTGRPKGVLARHGGMVNLAEAFRPVLGVAPGVAMLQFASFSFDASVLDVAVALASGATLVIASDEERADPELLTRMVNERGVGAVSLVPSLVRELDPDRFDGVARWVVGSERMPEELARRWGRGERLWNAYGPTEITVICTTGPVGEDGGGWVGGVPSIGRPILNTRVFVLDEYLRPVPPGVTGELYVAGAGLARGYLNRRGLTAGRFVACPFWPGRRMYRTGDLAAWSPDGLLVFAGRADEQVKIRGFRIEPGEVEHVLAGHDAVERVAVVARDDRLVAYVVPVAGGSVDTAALQEFAAGLLPAYMVPGAVVELEALPLNANGKLDRAALPAPDFAGMVGGRAPATPAEETLCGLFAEVLGLEQVGADDGFFTLGGDSILSMLVVAGARRAGLAITARQVFEHQTPAGLAAVAVPIEDDEDGGVAATGPVPWTPVIHLAAERSGDAALTGGFYQSMLLSVPAGVDHDRLTGAVQAVLDRHELLSARLEPGEHRLVVPERPVAAADVLRRLEAGDDLERVVAERAREEASRLDPAAGVMTRLVWFDAGPDADGLLLWLIHHLVVDGVSWRILLPDLTAAYEAPDAELPPVPVPYRQWALDLAEQATGPERTAELPVWKAMLDGPDPLLGARHLDPSRDLVSAMRRVDASVPADVTDALLTRVPAAFHAGVDDVLLAALAAALVEWRRGHGGAADGGVLIDVEGHGRTSDTLDLSRTVGWFTSVHPVRLDPGTLDLADVRAGGPAVDRLVKRVKEQLRAVPSDGLGYGLLRHLNPDTAAELAALPAPQIAFNYLGRFAAAADDTNRPWQPVGRTGLGGGADPRMAAGHVLEVSGVVHDLPDGPALALTLAWPEDLLPEAAVSGLAAGWAAMLTGLAAYADRADAGGHTPSDFPLVTLAQGQIDELESELEGGAW</sequence>
<dbReference type="SUPFAM" id="SSF56801">
    <property type="entry name" value="Acetyl-CoA synthetase-like"/>
    <property type="match status" value="3"/>
</dbReference>
<dbReference type="NCBIfam" id="NF003417">
    <property type="entry name" value="PRK04813.1"/>
    <property type="match status" value="3"/>
</dbReference>
<dbReference type="SUPFAM" id="SSF47336">
    <property type="entry name" value="ACP-like"/>
    <property type="match status" value="3"/>
</dbReference>
<dbReference type="Gene3D" id="3.40.50.980">
    <property type="match status" value="4"/>
</dbReference>
<evidence type="ECO:0000256" key="3">
    <source>
        <dbReference type="ARBA" id="ARBA00022553"/>
    </source>
</evidence>
<evidence type="ECO:0000313" key="7">
    <source>
        <dbReference type="EMBL" id="GAA4063690.1"/>
    </source>
</evidence>
<dbReference type="InterPro" id="IPR025110">
    <property type="entry name" value="AMP-bd_C"/>
</dbReference>
<feature type="domain" description="Carrier" evidence="6">
    <location>
        <begin position="3014"/>
        <end position="3088"/>
    </location>
</feature>
<evidence type="ECO:0000313" key="8">
    <source>
        <dbReference type="Proteomes" id="UP001500683"/>
    </source>
</evidence>
<dbReference type="InterPro" id="IPR001242">
    <property type="entry name" value="Condensation_dom"/>
</dbReference>
<dbReference type="Pfam" id="PF13193">
    <property type="entry name" value="AMP-binding_C"/>
    <property type="match status" value="3"/>
</dbReference>
<organism evidence="7 8">
    <name type="scientific">Actinomadura miaoliensis</name>
    <dbReference type="NCBI Taxonomy" id="430685"/>
    <lineage>
        <taxon>Bacteria</taxon>
        <taxon>Bacillati</taxon>
        <taxon>Actinomycetota</taxon>
        <taxon>Actinomycetes</taxon>
        <taxon>Streptosporangiales</taxon>
        <taxon>Thermomonosporaceae</taxon>
        <taxon>Actinomadura</taxon>
    </lineage>
</organism>
<dbReference type="Gene3D" id="3.30.559.30">
    <property type="entry name" value="Nonribosomal peptide synthetase, condensation domain"/>
    <property type="match status" value="4"/>
</dbReference>
<dbReference type="Proteomes" id="UP001500683">
    <property type="component" value="Unassembled WGS sequence"/>
</dbReference>
<evidence type="ECO:0000259" key="6">
    <source>
        <dbReference type="PROSITE" id="PS50075"/>
    </source>
</evidence>
<dbReference type="SUPFAM" id="SSF52777">
    <property type="entry name" value="CoA-dependent acyltransferases"/>
    <property type="match status" value="8"/>
</dbReference>
<dbReference type="InterPro" id="IPR006162">
    <property type="entry name" value="Ppantetheine_attach_site"/>
</dbReference>
<reference evidence="8" key="1">
    <citation type="journal article" date="2019" name="Int. J. Syst. Evol. Microbiol.">
        <title>The Global Catalogue of Microorganisms (GCM) 10K type strain sequencing project: providing services to taxonomists for standard genome sequencing and annotation.</title>
        <authorList>
            <consortium name="The Broad Institute Genomics Platform"/>
            <consortium name="The Broad Institute Genome Sequencing Center for Infectious Disease"/>
            <person name="Wu L."/>
            <person name="Ma J."/>
        </authorList>
    </citation>
    <scope>NUCLEOTIDE SEQUENCE [LARGE SCALE GENOMIC DNA]</scope>
    <source>
        <strain evidence="8">JCM 16702</strain>
    </source>
</reference>
<keyword evidence="4" id="KW-0677">Repeat</keyword>
<keyword evidence="5" id="KW-0045">Antibiotic biosynthesis</keyword>
<dbReference type="InterPro" id="IPR045851">
    <property type="entry name" value="AMP-bd_C_sf"/>
</dbReference>
<dbReference type="Gene3D" id="2.30.38.10">
    <property type="entry name" value="Luciferase, Domain 3"/>
    <property type="match status" value="2"/>
</dbReference>
<dbReference type="Gene3D" id="3.40.50.12780">
    <property type="entry name" value="N-terminal domain of ligase-like"/>
    <property type="match status" value="1"/>
</dbReference>
<gene>
    <name evidence="7" type="ORF">GCM10022214_16540</name>
</gene>
<feature type="domain" description="Carrier" evidence="6">
    <location>
        <begin position="1977"/>
        <end position="2052"/>
    </location>
</feature>
<dbReference type="InterPro" id="IPR036736">
    <property type="entry name" value="ACP-like_sf"/>
</dbReference>
<dbReference type="Gene3D" id="1.10.1200.10">
    <property type="entry name" value="ACP-like"/>
    <property type="match status" value="3"/>
</dbReference>
<dbReference type="InterPro" id="IPR020845">
    <property type="entry name" value="AMP-binding_CS"/>
</dbReference>
<dbReference type="PROSITE" id="PS00012">
    <property type="entry name" value="PHOSPHOPANTETHEINE"/>
    <property type="match status" value="3"/>
</dbReference>
<feature type="domain" description="Carrier" evidence="6">
    <location>
        <begin position="955"/>
        <end position="1030"/>
    </location>
</feature>
<dbReference type="PANTHER" id="PTHR45527">
    <property type="entry name" value="NONRIBOSOMAL PEPTIDE SYNTHETASE"/>
    <property type="match status" value="1"/>
</dbReference>
<evidence type="ECO:0000256" key="1">
    <source>
        <dbReference type="ARBA" id="ARBA00001957"/>
    </source>
</evidence>
<dbReference type="PANTHER" id="PTHR45527:SF1">
    <property type="entry name" value="FATTY ACID SYNTHASE"/>
    <property type="match status" value="1"/>
</dbReference>
<dbReference type="Gene3D" id="3.30.559.10">
    <property type="entry name" value="Chloramphenicol acetyltransferase-like domain"/>
    <property type="match status" value="4"/>
</dbReference>
<dbReference type="InterPro" id="IPR023213">
    <property type="entry name" value="CAT-like_dom_sf"/>
</dbReference>
<dbReference type="InterPro" id="IPR000873">
    <property type="entry name" value="AMP-dep_synth/lig_dom"/>
</dbReference>
<dbReference type="InterPro" id="IPR010060">
    <property type="entry name" value="NRPS_synth"/>
</dbReference>
<dbReference type="Gene3D" id="3.30.300.30">
    <property type="match status" value="3"/>
</dbReference>
<dbReference type="InterPro" id="IPR010071">
    <property type="entry name" value="AA_adenyl_dom"/>
</dbReference>
<dbReference type="PROSITE" id="PS50075">
    <property type="entry name" value="CARRIER"/>
    <property type="match status" value="3"/>
</dbReference>
<keyword evidence="2" id="KW-0596">Phosphopantetheine</keyword>
<dbReference type="Pfam" id="PF00668">
    <property type="entry name" value="Condensation"/>
    <property type="match status" value="4"/>
</dbReference>